<keyword evidence="3" id="KW-1185">Reference proteome</keyword>
<dbReference type="InterPro" id="IPR007750">
    <property type="entry name" value="DUF674"/>
</dbReference>
<protein>
    <recommendedName>
        <fullName evidence="4">DUF674 family protein</fullName>
    </recommendedName>
</protein>
<dbReference type="AlphaFoldDB" id="A0AAQ3TI79"/>
<dbReference type="PANTHER" id="PTHR33103">
    <property type="entry name" value="OS01G0153900 PROTEIN"/>
    <property type="match status" value="1"/>
</dbReference>
<proteinExistence type="predicted"/>
<accession>A0AAQ3TI79</accession>
<feature type="transmembrane region" description="Helical" evidence="1">
    <location>
        <begin position="218"/>
        <end position="234"/>
    </location>
</feature>
<evidence type="ECO:0000313" key="3">
    <source>
        <dbReference type="Proteomes" id="UP001341281"/>
    </source>
</evidence>
<evidence type="ECO:0000313" key="2">
    <source>
        <dbReference type="EMBL" id="WVZ72324.1"/>
    </source>
</evidence>
<dbReference type="Proteomes" id="UP001341281">
    <property type="component" value="Chromosome 04"/>
</dbReference>
<dbReference type="EMBL" id="CP144748">
    <property type="protein sequence ID" value="WVZ72324.1"/>
    <property type="molecule type" value="Genomic_DNA"/>
</dbReference>
<gene>
    <name evidence="2" type="ORF">U9M48_020805</name>
</gene>
<keyword evidence="1" id="KW-1133">Transmembrane helix</keyword>
<organism evidence="2 3">
    <name type="scientific">Paspalum notatum var. saurae</name>
    <dbReference type="NCBI Taxonomy" id="547442"/>
    <lineage>
        <taxon>Eukaryota</taxon>
        <taxon>Viridiplantae</taxon>
        <taxon>Streptophyta</taxon>
        <taxon>Embryophyta</taxon>
        <taxon>Tracheophyta</taxon>
        <taxon>Spermatophyta</taxon>
        <taxon>Magnoliopsida</taxon>
        <taxon>Liliopsida</taxon>
        <taxon>Poales</taxon>
        <taxon>Poaceae</taxon>
        <taxon>PACMAD clade</taxon>
        <taxon>Panicoideae</taxon>
        <taxon>Andropogonodae</taxon>
        <taxon>Paspaleae</taxon>
        <taxon>Paspalinae</taxon>
        <taxon>Paspalum</taxon>
    </lineage>
</organism>
<evidence type="ECO:0008006" key="4">
    <source>
        <dbReference type="Google" id="ProtNLM"/>
    </source>
</evidence>
<name>A0AAQ3TI79_PASNO</name>
<dbReference type="PANTHER" id="PTHR33103:SF53">
    <property type="entry name" value="DUF674 FAMILY PROTEIN"/>
    <property type="match status" value="1"/>
</dbReference>
<reference evidence="2 3" key="1">
    <citation type="submission" date="2024-02" db="EMBL/GenBank/DDBJ databases">
        <title>High-quality chromosome-scale genome assembly of Pensacola bahiagrass (Paspalum notatum Flugge var. saurae).</title>
        <authorList>
            <person name="Vega J.M."/>
            <person name="Podio M."/>
            <person name="Orjuela J."/>
            <person name="Siena L.A."/>
            <person name="Pessino S.C."/>
            <person name="Combes M.C."/>
            <person name="Mariac C."/>
            <person name="Albertini E."/>
            <person name="Pupilli F."/>
            <person name="Ortiz J.P.A."/>
            <person name="Leblanc O."/>
        </authorList>
    </citation>
    <scope>NUCLEOTIDE SEQUENCE [LARGE SCALE GENOMIC DNA]</scope>
    <source>
        <strain evidence="2">R1</strain>
        <tissue evidence="2">Leaf</tissue>
    </source>
</reference>
<evidence type="ECO:0000256" key="1">
    <source>
        <dbReference type="SAM" id="Phobius"/>
    </source>
</evidence>
<keyword evidence="1" id="KW-0812">Transmembrane</keyword>
<dbReference type="Pfam" id="PF05056">
    <property type="entry name" value="DUF674"/>
    <property type="match status" value="4"/>
</dbReference>
<keyword evidence="1" id="KW-0472">Membrane</keyword>
<sequence length="1005" mass="106788">MATTKVNTTTTLSMKLLIDSKAQRVLFAEASKDVVDFLFSLLVLPVGAAVKLLGKEAMVGSVGNLYASVEGLDCAYIQPGASKNALLRPAVLSSPSWSASLLRLPAPPSGQQLRSMYYRCTSIFNSSCRTYITDAYAKPCPTCGNQMTAAVQYLPPAGGQVAAAAAGFVQGVVTYTVMDNLTVMPMSAISSFTLLNAFEVTDLAALEEKTVQLGYNEVIRLLVLCLLLISPIILSHSFGFIMPCITSSPATATATAALSLSMKLFIDRKTQQVLFAEAGKEVVGFLFSLLALPFATAAKLLGKDAMVGCVANLFSSVDKLDSTYVLAGASKDSLLCPAVLSPTAGASSSVLRLPEPLSTLTLYRCNGTSYTNCRNYFTYVKSKACPACNYAMATEAKHVSSSSSSGSGQVGVAKGFVQGIVTYTVTDSLTVMPMSANSAISLLNFPVKDLFDLQEKTVQLGYNEVGLSAYHWTLRSYHQFIVFSQPPQNHQAQASLLIDRKAQRVLFAEASKEVVDFLFSLLALPVATAVKLVGKEAMVGCVGNLYASVDKLDSTYLLSPTVLSPAASAANTSVLRLPAPSYGQPKPWYRCTSSGYSNCRSYITDAHGKACPSCGPSMTTAAECLSSSSGSGGSSGQQVAAPSAAKGFVQGIVTYTVLDNLTVTPMSAISSITLLNTFAVRDIGDLQEKTVQLGYNEGLAILKASLQSKSVLTDVFLTAQKIRLAKMATPTTLKMKLLIDAKAQRVVFAEADKDVVDFLFSLLALPVTTIVKMLGKEFMIGSLGNLYSSVENLDDNYILPGAEKNALLQPTVVPSVASSSRSSILVPAQPKSFFKCIHPQNSHCHRYVTDRKGTKCPNCSKQMSAELAFVSSGAADSEQALQKSSSSSYYVGLGEAPVALAPSKGFVQEVVTYMVRDDLTVSPMSTISSITVLNALAVTDFAALQEKTVRLGYTEVILRSDAHCQWEWRFSGHRCSPRPSSLTFSSSTSVPWADGFAESGAAAAS</sequence>